<dbReference type="EMBL" id="HACG01030842">
    <property type="protein sequence ID" value="CEK77707.1"/>
    <property type="molecule type" value="Transcribed_RNA"/>
</dbReference>
<accession>A0A0B7AAJ9</accession>
<evidence type="ECO:0000256" key="1">
    <source>
        <dbReference type="SAM" id="MobiDB-lite"/>
    </source>
</evidence>
<dbReference type="AlphaFoldDB" id="A0A0B7AAJ9"/>
<gene>
    <name evidence="2" type="primary">ORF106228</name>
</gene>
<feature type="compositionally biased region" description="Basic and acidic residues" evidence="1">
    <location>
        <begin position="39"/>
        <end position="50"/>
    </location>
</feature>
<evidence type="ECO:0000313" key="2">
    <source>
        <dbReference type="EMBL" id="CEK77707.1"/>
    </source>
</evidence>
<protein>
    <submittedName>
        <fullName evidence="2">Uncharacterized protein</fullName>
    </submittedName>
</protein>
<name>A0A0B7AAJ9_9EUPU</name>
<sequence>SHERKLKYVERRKKEMWKSETRFIPPHSSQSTKTCSGCDTRHELDEMGTK</sequence>
<feature type="compositionally biased region" description="Polar residues" evidence="1">
    <location>
        <begin position="27"/>
        <end position="37"/>
    </location>
</feature>
<proteinExistence type="predicted"/>
<reference evidence="2" key="1">
    <citation type="submission" date="2014-12" db="EMBL/GenBank/DDBJ databases">
        <title>Insight into the proteome of Arion vulgaris.</title>
        <authorList>
            <person name="Aradska J."/>
            <person name="Bulat T."/>
            <person name="Smidak R."/>
            <person name="Sarate P."/>
            <person name="Gangsoo J."/>
            <person name="Sialana F."/>
            <person name="Bilban M."/>
            <person name="Lubec G."/>
        </authorList>
    </citation>
    <scope>NUCLEOTIDE SEQUENCE</scope>
    <source>
        <tissue evidence="2">Skin</tissue>
    </source>
</reference>
<feature type="non-terminal residue" evidence="2">
    <location>
        <position position="1"/>
    </location>
</feature>
<feature type="region of interest" description="Disordered" evidence="1">
    <location>
        <begin position="22"/>
        <end position="50"/>
    </location>
</feature>
<organism evidence="2">
    <name type="scientific">Arion vulgaris</name>
    <dbReference type="NCBI Taxonomy" id="1028688"/>
    <lineage>
        <taxon>Eukaryota</taxon>
        <taxon>Metazoa</taxon>
        <taxon>Spiralia</taxon>
        <taxon>Lophotrochozoa</taxon>
        <taxon>Mollusca</taxon>
        <taxon>Gastropoda</taxon>
        <taxon>Heterobranchia</taxon>
        <taxon>Euthyneura</taxon>
        <taxon>Panpulmonata</taxon>
        <taxon>Eupulmonata</taxon>
        <taxon>Stylommatophora</taxon>
        <taxon>Helicina</taxon>
        <taxon>Arionoidea</taxon>
        <taxon>Arionidae</taxon>
        <taxon>Arion</taxon>
    </lineage>
</organism>